<protein>
    <submittedName>
        <fullName evidence="4">DNA-binding transcriptional regulator CecR</fullName>
    </submittedName>
</protein>
<dbReference type="EMBL" id="BTHG01000002">
    <property type="protein sequence ID" value="GMN89207.1"/>
    <property type="molecule type" value="Genomic_DNA"/>
</dbReference>
<dbReference type="InterPro" id="IPR015292">
    <property type="entry name" value="Tscrpt_reg_YbiH_C"/>
</dbReference>
<accession>A0ABQ6PEQ1</accession>
<keyword evidence="5" id="KW-1185">Reference proteome</keyword>
<sequence>MSEKTNKTKQALLLAGLKLFGEYGVVSTSTRMLANEANANISSIKYHFESKEGLYQAVIKYIVSKIMSDNKEAMSSIMLEINNPKLSKQKAREIYKQLSLNVAKTLIGNEESRDWAKIIIREQASPTSAFDIMYEGQMKPLLNTALKLSSVIYDCQIDNKLVIRQQIVLGQILGFVVARESFKRMSNINNLSDIKDEILQQVSICIDAVVNTPLEN</sequence>
<dbReference type="Gene3D" id="1.10.357.10">
    <property type="entry name" value="Tetracycline Repressor, domain 2"/>
    <property type="match status" value="1"/>
</dbReference>
<feature type="domain" description="HTH tetR-type" evidence="3">
    <location>
        <begin position="6"/>
        <end position="66"/>
    </location>
</feature>
<dbReference type="Pfam" id="PF00440">
    <property type="entry name" value="TetR_N"/>
    <property type="match status" value="1"/>
</dbReference>
<dbReference type="SUPFAM" id="SSF48498">
    <property type="entry name" value="Tetracyclin repressor-like, C-terminal domain"/>
    <property type="match status" value="1"/>
</dbReference>
<proteinExistence type="predicted"/>
<dbReference type="Pfam" id="PF09209">
    <property type="entry name" value="CecR_C"/>
    <property type="match status" value="1"/>
</dbReference>
<dbReference type="GO" id="GO:0003677">
    <property type="term" value="F:DNA binding"/>
    <property type="evidence" value="ECO:0007669"/>
    <property type="project" value="UniProtKB-KW"/>
</dbReference>
<reference evidence="4 5" key="1">
    <citation type="journal article" date="2024" name="Dis. Aquat. Organ.">
        <title>Francisella sciaenopsi sp. nov. isolated from diseased red drum Sciaenops ocellatus in Florida, USA.</title>
        <authorList>
            <person name="Kawahara M."/>
            <person name="Cody T.T."/>
            <person name="Yanong R.P.E."/>
            <person name="Henderson E."/>
            <person name="Yazdi Z."/>
            <person name="Soto E."/>
        </authorList>
    </citation>
    <scope>NUCLEOTIDE SEQUENCE [LARGE SCALE GENOMIC DNA]</scope>
    <source>
        <strain evidence="4 5">R22-20-7</strain>
    </source>
</reference>
<evidence type="ECO:0000259" key="3">
    <source>
        <dbReference type="PROSITE" id="PS50977"/>
    </source>
</evidence>
<keyword evidence="1 2" id="KW-0238">DNA-binding</keyword>
<evidence type="ECO:0000313" key="5">
    <source>
        <dbReference type="Proteomes" id="UP001628164"/>
    </source>
</evidence>
<feature type="DNA-binding region" description="H-T-H motif" evidence="2">
    <location>
        <begin position="29"/>
        <end position="48"/>
    </location>
</feature>
<dbReference type="InterPro" id="IPR009057">
    <property type="entry name" value="Homeodomain-like_sf"/>
</dbReference>
<dbReference type="Proteomes" id="UP001628164">
    <property type="component" value="Unassembled WGS sequence"/>
</dbReference>
<dbReference type="InterPro" id="IPR036271">
    <property type="entry name" value="Tet_transcr_reg_TetR-rel_C_sf"/>
</dbReference>
<dbReference type="SUPFAM" id="SSF46689">
    <property type="entry name" value="Homeodomain-like"/>
    <property type="match status" value="1"/>
</dbReference>
<dbReference type="InterPro" id="IPR050624">
    <property type="entry name" value="HTH-type_Tx_Regulator"/>
</dbReference>
<gene>
    <name evidence="4" type="primary">cecR</name>
    <name evidence="4" type="ORF">fsci_06930</name>
</gene>
<dbReference type="InterPro" id="IPR001647">
    <property type="entry name" value="HTH_TetR"/>
</dbReference>
<dbReference type="PRINTS" id="PR00455">
    <property type="entry name" value="HTHTETR"/>
</dbReference>
<evidence type="ECO:0000256" key="2">
    <source>
        <dbReference type="PROSITE-ProRule" id="PRU00335"/>
    </source>
</evidence>
<dbReference type="PANTHER" id="PTHR43479:SF11">
    <property type="entry name" value="ACREF_ENVCD OPERON REPRESSOR-RELATED"/>
    <property type="match status" value="1"/>
</dbReference>
<evidence type="ECO:0000313" key="4">
    <source>
        <dbReference type="EMBL" id="GMN89207.1"/>
    </source>
</evidence>
<name>A0ABQ6PEQ1_9GAMM</name>
<organism evidence="4 5">
    <name type="scientific">Francisella sciaenopsi</name>
    <dbReference type="NCBI Taxonomy" id="3055034"/>
    <lineage>
        <taxon>Bacteria</taxon>
        <taxon>Pseudomonadati</taxon>
        <taxon>Pseudomonadota</taxon>
        <taxon>Gammaproteobacteria</taxon>
        <taxon>Thiotrichales</taxon>
        <taxon>Francisellaceae</taxon>
        <taxon>Francisella</taxon>
    </lineage>
</organism>
<evidence type="ECO:0000256" key="1">
    <source>
        <dbReference type="ARBA" id="ARBA00023125"/>
    </source>
</evidence>
<dbReference type="PANTHER" id="PTHR43479">
    <property type="entry name" value="ACREF/ENVCD OPERON REPRESSOR-RELATED"/>
    <property type="match status" value="1"/>
</dbReference>
<comment type="caution">
    <text evidence="4">The sequence shown here is derived from an EMBL/GenBank/DDBJ whole genome shotgun (WGS) entry which is preliminary data.</text>
</comment>
<dbReference type="Gene3D" id="1.10.10.60">
    <property type="entry name" value="Homeodomain-like"/>
    <property type="match status" value="1"/>
</dbReference>
<dbReference type="PROSITE" id="PS50977">
    <property type="entry name" value="HTH_TETR_2"/>
    <property type="match status" value="1"/>
</dbReference>
<dbReference type="RefSeq" id="WP_407877033.1">
    <property type="nucleotide sequence ID" value="NZ_BTHG01000002.1"/>
</dbReference>